<dbReference type="GO" id="GO:0005829">
    <property type="term" value="C:cytosol"/>
    <property type="evidence" value="ECO:0007669"/>
    <property type="project" value="TreeGrafter"/>
</dbReference>
<dbReference type="InterPro" id="IPR012349">
    <property type="entry name" value="Split_barrel_FMN-bd"/>
</dbReference>
<gene>
    <name evidence="3" type="ORF">G5C65_21745</name>
</gene>
<evidence type="ECO:0000313" key="3">
    <source>
        <dbReference type="EMBL" id="NGO70932.1"/>
    </source>
</evidence>
<evidence type="ECO:0000259" key="2">
    <source>
        <dbReference type="Pfam" id="PF01243"/>
    </source>
</evidence>
<dbReference type="GO" id="GO:0070967">
    <property type="term" value="F:coenzyme F420 binding"/>
    <property type="evidence" value="ECO:0007669"/>
    <property type="project" value="TreeGrafter"/>
</dbReference>
<name>A0A6G4X1D1_9ACTN</name>
<comment type="caution">
    <text evidence="3">The sequence shown here is derived from an EMBL/GenBank/DDBJ whole genome shotgun (WGS) entry which is preliminary data.</text>
</comment>
<keyword evidence="4" id="KW-1185">Reference proteome</keyword>
<keyword evidence="1" id="KW-0560">Oxidoreductase</keyword>
<dbReference type="EMBL" id="JAAKZZ010000245">
    <property type="protein sequence ID" value="NGO70932.1"/>
    <property type="molecule type" value="Genomic_DNA"/>
</dbReference>
<dbReference type="InterPro" id="IPR052019">
    <property type="entry name" value="F420H2_bilvrd_red/Heme_oxyg"/>
</dbReference>
<dbReference type="PANTHER" id="PTHR35176">
    <property type="entry name" value="HEME OXYGENASE HI_0854-RELATED"/>
    <property type="match status" value="1"/>
</dbReference>
<sequence>MPRNNPETVLDSRYSDSEAEALEWPEAARRLAEAELFWVTTLRPDGRPHMTPLLAVWHGGALHFTTGPDERKARNLARHPQCALATGNDLWEEGVGLVVEGEAERVRDTARLSELAEAWAAKYGERWRFAVADGAFVSEPAGRALVFAVAPRVAYGFAKGPFGQTRWRF</sequence>
<dbReference type="InterPro" id="IPR011576">
    <property type="entry name" value="Pyridox_Oxase_N"/>
</dbReference>
<dbReference type="Gene3D" id="2.30.110.10">
    <property type="entry name" value="Electron Transport, Fmn-binding Protein, Chain A"/>
    <property type="match status" value="1"/>
</dbReference>
<organism evidence="3 4">
    <name type="scientific">Streptomyces boncukensis</name>
    <dbReference type="NCBI Taxonomy" id="2711219"/>
    <lineage>
        <taxon>Bacteria</taxon>
        <taxon>Bacillati</taxon>
        <taxon>Actinomycetota</taxon>
        <taxon>Actinomycetes</taxon>
        <taxon>Kitasatosporales</taxon>
        <taxon>Streptomycetaceae</taxon>
        <taxon>Streptomyces</taxon>
    </lineage>
</organism>
<feature type="domain" description="Pyridoxamine 5'-phosphate oxidase N-terminal" evidence="2">
    <location>
        <begin position="25"/>
        <end position="149"/>
    </location>
</feature>
<dbReference type="RefSeq" id="WP_165300582.1">
    <property type="nucleotide sequence ID" value="NZ_JAAKZZ010000245.1"/>
</dbReference>
<dbReference type="Proteomes" id="UP000477722">
    <property type="component" value="Unassembled WGS sequence"/>
</dbReference>
<accession>A0A6G4X1D1</accession>
<dbReference type="PANTHER" id="PTHR35176:SF4">
    <property type="entry name" value="PYRIDOXAMINE 5'-PHOSPHATE OXIDASE-RELATED FMN-BINDING"/>
    <property type="match status" value="1"/>
</dbReference>
<evidence type="ECO:0000313" key="4">
    <source>
        <dbReference type="Proteomes" id="UP000477722"/>
    </source>
</evidence>
<protein>
    <submittedName>
        <fullName evidence="3">Pyridoxamine 5'-phosphate oxidase family protein</fullName>
    </submittedName>
</protein>
<dbReference type="AlphaFoldDB" id="A0A6G4X1D1"/>
<dbReference type="Pfam" id="PF01243">
    <property type="entry name" value="PNPOx_N"/>
    <property type="match status" value="1"/>
</dbReference>
<dbReference type="GO" id="GO:0016627">
    <property type="term" value="F:oxidoreductase activity, acting on the CH-CH group of donors"/>
    <property type="evidence" value="ECO:0007669"/>
    <property type="project" value="TreeGrafter"/>
</dbReference>
<reference evidence="3 4" key="1">
    <citation type="submission" date="2020-02" db="EMBL/GenBank/DDBJ databases">
        <title>Whole-genome analyses of novel actinobacteria.</title>
        <authorList>
            <person name="Sahin N."/>
            <person name="Tatar D."/>
        </authorList>
    </citation>
    <scope>NUCLEOTIDE SEQUENCE [LARGE SCALE GENOMIC DNA]</scope>
    <source>
        <strain evidence="3 4">SB3404</strain>
    </source>
</reference>
<dbReference type="SUPFAM" id="SSF50475">
    <property type="entry name" value="FMN-binding split barrel"/>
    <property type="match status" value="1"/>
</dbReference>
<evidence type="ECO:0000256" key="1">
    <source>
        <dbReference type="ARBA" id="ARBA00023002"/>
    </source>
</evidence>
<proteinExistence type="predicted"/>